<accession>A0A6J8F0J1</accession>
<dbReference type="OrthoDB" id="6107523at2759"/>
<evidence type="ECO:0000313" key="2">
    <source>
        <dbReference type="Proteomes" id="UP000507470"/>
    </source>
</evidence>
<evidence type="ECO:0000313" key="1">
    <source>
        <dbReference type="EMBL" id="CAC5426418.1"/>
    </source>
</evidence>
<organism evidence="1 2">
    <name type="scientific">Mytilus coruscus</name>
    <name type="common">Sea mussel</name>
    <dbReference type="NCBI Taxonomy" id="42192"/>
    <lineage>
        <taxon>Eukaryota</taxon>
        <taxon>Metazoa</taxon>
        <taxon>Spiralia</taxon>
        <taxon>Lophotrochozoa</taxon>
        <taxon>Mollusca</taxon>
        <taxon>Bivalvia</taxon>
        <taxon>Autobranchia</taxon>
        <taxon>Pteriomorphia</taxon>
        <taxon>Mytilida</taxon>
        <taxon>Mytiloidea</taxon>
        <taxon>Mytilidae</taxon>
        <taxon>Mytilinae</taxon>
        <taxon>Mytilus</taxon>
    </lineage>
</organism>
<reference evidence="1 2" key="1">
    <citation type="submission" date="2020-06" db="EMBL/GenBank/DDBJ databases">
        <authorList>
            <person name="Li R."/>
            <person name="Bekaert M."/>
        </authorList>
    </citation>
    <scope>NUCLEOTIDE SEQUENCE [LARGE SCALE GENOMIC DNA]</scope>
    <source>
        <strain evidence="2">wild</strain>
    </source>
</reference>
<dbReference type="Proteomes" id="UP000507470">
    <property type="component" value="Unassembled WGS sequence"/>
</dbReference>
<sequence length="200" mass="23228">MAFSKTIPNIGELDPKIRYEYYGKERCSAISIEFMQLTVGGYQGLENVIREIKYINRMPVIRVAYRDDEVVNIRVSEGSSPFLQKQLSSNEITRYPTKSSRKELSFEKEDSETAGETTADFDLFEYKSPIEYSLETLKEEMIEIETQVESAGEHLEHLTNKYANRNLNKGRRKQCSNCHLRLDHDMRNCTIDKCLTSEQC</sequence>
<dbReference type="EMBL" id="CACVKT020010429">
    <property type="protein sequence ID" value="CAC5426418.1"/>
    <property type="molecule type" value="Genomic_DNA"/>
</dbReference>
<keyword evidence="2" id="KW-1185">Reference proteome</keyword>
<gene>
    <name evidence="1" type="ORF">MCOR_58124</name>
</gene>
<proteinExistence type="predicted"/>
<protein>
    <submittedName>
        <fullName evidence="1">Uncharacterized protein</fullName>
    </submittedName>
</protein>
<name>A0A6J8F0J1_MYTCO</name>
<dbReference type="AlphaFoldDB" id="A0A6J8F0J1"/>